<evidence type="ECO:0000256" key="3">
    <source>
        <dbReference type="ARBA" id="ARBA00023163"/>
    </source>
</evidence>
<dbReference type="SUPFAM" id="SSF52172">
    <property type="entry name" value="CheY-like"/>
    <property type="match status" value="1"/>
</dbReference>
<dbReference type="CDD" id="cd17581">
    <property type="entry name" value="REC_typeA_ARR"/>
    <property type="match status" value="1"/>
</dbReference>
<dbReference type="Gene3D" id="3.40.50.2300">
    <property type="match status" value="1"/>
</dbReference>
<comment type="caution">
    <text evidence="6">The sequence shown here is derived from an EMBL/GenBank/DDBJ whole genome shotgun (WGS) entry which is preliminary data.</text>
</comment>
<keyword evidence="2" id="KW-0805">Transcription regulation</keyword>
<dbReference type="EMBL" id="JBEDUW010000007">
    <property type="protein sequence ID" value="KAK9912827.1"/>
    <property type="molecule type" value="Genomic_DNA"/>
</dbReference>
<dbReference type="Pfam" id="PF00072">
    <property type="entry name" value="Response_reg"/>
    <property type="match status" value="1"/>
</dbReference>
<evidence type="ECO:0000313" key="7">
    <source>
        <dbReference type="Proteomes" id="UP001457282"/>
    </source>
</evidence>
<keyword evidence="3" id="KW-0804">Transcription</keyword>
<reference evidence="6 7" key="1">
    <citation type="journal article" date="2023" name="G3 (Bethesda)">
        <title>A chromosome-length genome assembly and annotation of blackberry (Rubus argutus, cv. 'Hillquist').</title>
        <authorList>
            <person name="Bruna T."/>
            <person name="Aryal R."/>
            <person name="Dudchenko O."/>
            <person name="Sargent D.J."/>
            <person name="Mead D."/>
            <person name="Buti M."/>
            <person name="Cavallini A."/>
            <person name="Hytonen T."/>
            <person name="Andres J."/>
            <person name="Pham M."/>
            <person name="Weisz D."/>
            <person name="Mascagni F."/>
            <person name="Usai G."/>
            <person name="Natali L."/>
            <person name="Bassil N."/>
            <person name="Fernandez G.E."/>
            <person name="Lomsadze A."/>
            <person name="Armour M."/>
            <person name="Olukolu B."/>
            <person name="Poorten T."/>
            <person name="Britton C."/>
            <person name="Davik J."/>
            <person name="Ashrafi H."/>
            <person name="Aiden E.L."/>
            <person name="Borodovsky M."/>
            <person name="Worthington M."/>
        </authorList>
    </citation>
    <scope>NUCLEOTIDE SEQUENCE [LARGE SCALE GENOMIC DNA]</scope>
    <source>
        <strain evidence="6">PI 553951</strain>
    </source>
</reference>
<dbReference type="InterPro" id="IPR045279">
    <property type="entry name" value="ARR-like"/>
</dbReference>
<organism evidence="6 7">
    <name type="scientific">Rubus argutus</name>
    <name type="common">Southern blackberry</name>
    <dbReference type="NCBI Taxonomy" id="59490"/>
    <lineage>
        <taxon>Eukaryota</taxon>
        <taxon>Viridiplantae</taxon>
        <taxon>Streptophyta</taxon>
        <taxon>Embryophyta</taxon>
        <taxon>Tracheophyta</taxon>
        <taxon>Spermatophyta</taxon>
        <taxon>Magnoliopsida</taxon>
        <taxon>eudicotyledons</taxon>
        <taxon>Gunneridae</taxon>
        <taxon>Pentapetalae</taxon>
        <taxon>rosids</taxon>
        <taxon>fabids</taxon>
        <taxon>Rosales</taxon>
        <taxon>Rosaceae</taxon>
        <taxon>Rosoideae</taxon>
        <taxon>Rosoideae incertae sedis</taxon>
        <taxon>Rubus</taxon>
    </lineage>
</organism>
<dbReference type="InterPro" id="IPR001789">
    <property type="entry name" value="Sig_transdc_resp-reg_receiver"/>
</dbReference>
<evidence type="ECO:0000256" key="1">
    <source>
        <dbReference type="ARBA" id="ARBA00023012"/>
    </source>
</evidence>
<accession>A0AAW1VXQ3</accession>
<evidence type="ECO:0000313" key="6">
    <source>
        <dbReference type="EMBL" id="KAK9912827.1"/>
    </source>
</evidence>
<keyword evidence="4" id="KW-0597">Phosphoprotein</keyword>
<proteinExistence type="predicted"/>
<dbReference type="GO" id="GO:0009736">
    <property type="term" value="P:cytokinin-activated signaling pathway"/>
    <property type="evidence" value="ECO:0007669"/>
    <property type="project" value="InterPro"/>
</dbReference>
<evidence type="ECO:0000256" key="2">
    <source>
        <dbReference type="ARBA" id="ARBA00023015"/>
    </source>
</evidence>
<dbReference type="PANTHER" id="PTHR43874:SF106">
    <property type="entry name" value="TWO-COMPONENT RESPONSE REGULATOR ORR4"/>
    <property type="match status" value="1"/>
</dbReference>
<dbReference type="GO" id="GO:0000160">
    <property type="term" value="P:phosphorelay signal transduction system"/>
    <property type="evidence" value="ECO:0007669"/>
    <property type="project" value="UniProtKB-KW"/>
</dbReference>
<dbReference type="InterPro" id="IPR011006">
    <property type="entry name" value="CheY-like_superfamily"/>
</dbReference>
<gene>
    <name evidence="6" type="ORF">M0R45_036667</name>
</gene>
<name>A0AAW1VXQ3_RUBAR</name>
<keyword evidence="1" id="KW-0902">Two-component regulatory system</keyword>
<dbReference type="SMART" id="SM00448">
    <property type="entry name" value="REC"/>
    <property type="match status" value="1"/>
</dbReference>
<evidence type="ECO:0000259" key="5">
    <source>
        <dbReference type="PROSITE" id="PS50110"/>
    </source>
</evidence>
<sequence>MGVGAAEAQFHVLAVDDSIIDRKLIERLLKTSSYQVTAVDSGSKALEFLGLNDQDDQGTIAEAPSVSLNNQHQDVDVNLIITDYCMPGMTGYDLLKKIKESKFLKDIPVVIMSSENEPSRINRCLEEGAEEFFLKPVKLSDVHKLRPHMMKGTSMEDEADIKGVEEIQSPEKTRTQYNGFDVVS</sequence>
<dbReference type="PANTHER" id="PTHR43874">
    <property type="entry name" value="TWO-COMPONENT RESPONSE REGULATOR"/>
    <property type="match status" value="1"/>
</dbReference>
<dbReference type="PROSITE" id="PS50110">
    <property type="entry name" value="RESPONSE_REGULATORY"/>
    <property type="match status" value="1"/>
</dbReference>
<feature type="domain" description="Response regulatory" evidence="5">
    <location>
        <begin position="11"/>
        <end position="150"/>
    </location>
</feature>
<dbReference type="AlphaFoldDB" id="A0AAW1VXQ3"/>
<dbReference type="Proteomes" id="UP001457282">
    <property type="component" value="Unassembled WGS sequence"/>
</dbReference>
<evidence type="ECO:0000256" key="4">
    <source>
        <dbReference type="PROSITE-ProRule" id="PRU00169"/>
    </source>
</evidence>
<protein>
    <recommendedName>
        <fullName evidence="5">Response regulatory domain-containing protein</fullName>
    </recommendedName>
</protein>
<feature type="modified residue" description="4-aspartylphosphate" evidence="4">
    <location>
        <position position="83"/>
    </location>
</feature>
<keyword evidence="7" id="KW-1185">Reference proteome</keyword>